<dbReference type="Proteomes" id="UP000048949">
    <property type="component" value="Unassembled WGS sequence"/>
</dbReference>
<feature type="transmembrane region" description="Helical" evidence="6">
    <location>
        <begin position="96"/>
        <end position="117"/>
    </location>
</feature>
<feature type="transmembrane region" description="Helical" evidence="6">
    <location>
        <begin position="37"/>
        <end position="58"/>
    </location>
</feature>
<comment type="subcellular location">
    <subcellularLocation>
        <location evidence="1">Cell membrane</location>
        <topology evidence="1">Multi-pass membrane protein</topology>
    </subcellularLocation>
</comment>
<feature type="transmembrane region" description="Helical" evidence="6">
    <location>
        <begin position="240"/>
        <end position="258"/>
    </location>
</feature>
<feature type="transmembrane region" description="Helical" evidence="6">
    <location>
        <begin position="270"/>
        <end position="288"/>
    </location>
</feature>
<sequence>MDWSAINPAFYVASVMVAATPLLLAAIGELVVEKTGVLNLGVEGMMIIGAVCGFITAVETGSPSLGFVGGALGGAALSVVFAVLTQFFLTSQVPTGLALTLFGLGASAMVGQSYVGIVPPKMPQLMSGADLNAFERIVLGHDAMLYIGLAIPVAVWAVLRFSRLGLILRAVGEDHNAAHALGYKVMWIRFGAIVFGGACAGLGGAYLSLVRVPQWTEGMTTGAGWIALALVVFASWRPLLIILGAYIFGGIAILQLNLQAAGSTIPVEYLSMSPYVITIFVLVLLSALHKYGISRAQAPAMLGRSFHASN</sequence>
<feature type="transmembrane region" description="Helical" evidence="6">
    <location>
        <begin position="64"/>
        <end position="84"/>
    </location>
</feature>
<dbReference type="GO" id="GO:0022857">
    <property type="term" value="F:transmembrane transporter activity"/>
    <property type="evidence" value="ECO:0007669"/>
    <property type="project" value="InterPro"/>
</dbReference>
<keyword evidence="2" id="KW-1003">Cell membrane</keyword>
<protein>
    <submittedName>
        <fullName evidence="7">ABC-type uncharacterized transport system, permease component</fullName>
    </submittedName>
</protein>
<evidence type="ECO:0000256" key="5">
    <source>
        <dbReference type="ARBA" id="ARBA00023136"/>
    </source>
</evidence>
<name>A0A0U1NMM6_9RHOB</name>
<gene>
    <name evidence="7" type="ORF">NIG5292_02037</name>
</gene>
<evidence type="ECO:0000256" key="6">
    <source>
        <dbReference type="SAM" id="Phobius"/>
    </source>
</evidence>
<dbReference type="STRING" id="282199.GCA_001049735_02036"/>
<dbReference type="AlphaFoldDB" id="A0A0U1NMM6"/>
<dbReference type="PANTHER" id="PTHR43370">
    <property type="entry name" value="SUGAR ABC TRANSPORTER INTEGRAL MEMBRANE PROTEIN-RELATED"/>
    <property type="match status" value="1"/>
</dbReference>
<dbReference type="PANTHER" id="PTHR43370:SF2">
    <property type="entry name" value="ABC TRANSPORTER PERMEASE PROTEIN"/>
    <property type="match status" value="1"/>
</dbReference>
<keyword evidence="8" id="KW-1185">Reference proteome</keyword>
<dbReference type="OrthoDB" id="9792579at2"/>
<evidence type="ECO:0000256" key="2">
    <source>
        <dbReference type="ARBA" id="ARBA00022475"/>
    </source>
</evidence>
<evidence type="ECO:0000313" key="7">
    <source>
        <dbReference type="EMBL" id="CRK75980.1"/>
    </source>
</evidence>
<proteinExistence type="predicted"/>
<keyword evidence="3 6" id="KW-0812">Transmembrane</keyword>
<evidence type="ECO:0000313" key="8">
    <source>
        <dbReference type="Proteomes" id="UP000048949"/>
    </source>
</evidence>
<dbReference type="InterPro" id="IPR001851">
    <property type="entry name" value="ABC_transp_permease"/>
</dbReference>
<keyword evidence="5 6" id="KW-0472">Membrane</keyword>
<feature type="transmembrane region" description="Helical" evidence="6">
    <location>
        <begin position="187"/>
        <end position="209"/>
    </location>
</feature>
<accession>A0A0U1NMM6</accession>
<dbReference type="Pfam" id="PF02653">
    <property type="entry name" value="BPD_transp_2"/>
    <property type="match status" value="1"/>
</dbReference>
<organism evidence="7 8">
    <name type="scientific">Nereida ignava</name>
    <dbReference type="NCBI Taxonomy" id="282199"/>
    <lineage>
        <taxon>Bacteria</taxon>
        <taxon>Pseudomonadati</taxon>
        <taxon>Pseudomonadota</taxon>
        <taxon>Alphaproteobacteria</taxon>
        <taxon>Rhodobacterales</taxon>
        <taxon>Roseobacteraceae</taxon>
        <taxon>Nereida</taxon>
    </lineage>
</organism>
<evidence type="ECO:0000256" key="3">
    <source>
        <dbReference type="ARBA" id="ARBA00022692"/>
    </source>
</evidence>
<dbReference type="RefSeq" id="WP_048599403.1">
    <property type="nucleotide sequence ID" value="NZ_CVPC01000011.1"/>
</dbReference>
<feature type="transmembrane region" description="Helical" evidence="6">
    <location>
        <begin position="137"/>
        <end position="159"/>
    </location>
</feature>
<evidence type="ECO:0000256" key="4">
    <source>
        <dbReference type="ARBA" id="ARBA00022989"/>
    </source>
</evidence>
<reference evidence="7 8" key="1">
    <citation type="submission" date="2015-04" db="EMBL/GenBank/DDBJ databases">
        <authorList>
            <person name="Syromyatnikov M.Y."/>
            <person name="Popov V.N."/>
        </authorList>
    </citation>
    <scope>NUCLEOTIDE SEQUENCE [LARGE SCALE GENOMIC DNA]</scope>
    <source>
        <strain evidence="7 8">CECT 5292</strain>
    </source>
</reference>
<evidence type="ECO:0000256" key="1">
    <source>
        <dbReference type="ARBA" id="ARBA00004651"/>
    </source>
</evidence>
<dbReference type="GO" id="GO:0005886">
    <property type="term" value="C:plasma membrane"/>
    <property type="evidence" value="ECO:0007669"/>
    <property type="project" value="UniProtKB-SubCell"/>
</dbReference>
<feature type="transmembrane region" description="Helical" evidence="6">
    <location>
        <begin position="215"/>
        <end position="233"/>
    </location>
</feature>
<dbReference type="CDD" id="cd06580">
    <property type="entry name" value="TM_PBP1_transp_TpRbsC_like"/>
    <property type="match status" value="1"/>
</dbReference>
<feature type="transmembrane region" description="Helical" evidence="6">
    <location>
        <begin position="6"/>
        <end position="25"/>
    </location>
</feature>
<keyword evidence="4 6" id="KW-1133">Transmembrane helix</keyword>
<dbReference type="EMBL" id="CVQV01000011">
    <property type="protein sequence ID" value="CRK75980.1"/>
    <property type="molecule type" value="Genomic_DNA"/>
</dbReference>